<dbReference type="InterPro" id="IPR005243">
    <property type="entry name" value="THIRX-like_proc"/>
</dbReference>
<dbReference type="Pfam" id="PF13192">
    <property type="entry name" value="Thioredoxin_3"/>
    <property type="match status" value="1"/>
</dbReference>
<dbReference type="PIRSF" id="PIRSF037031">
    <property type="entry name" value="Redox_disulphide_2"/>
    <property type="match status" value="1"/>
</dbReference>
<comment type="caution">
    <text evidence="2">The sequence shown here is derived from an EMBL/GenBank/DDBJ whole genome shotgun (WGS) entry which is preliminary data.</text>
</comment>
<dbReference type="PANTHER" id="PTHR36450:SF1">
    <property type="entry name" value="THIOREDOXIN"/>
    <property type="match status" value="1"/>
</dbReference>
<proteinExistence type="predicted"/>
<organism evidence="2 3">
    <name type="scientific">Wenyingzhuangia gilva</name>
    <dbReference type="NCBI Taxonomy" id="3057677"/>
    <lineage>
        <taxon>Bacteria</taxon>
        <taxon>Pseudomonadati</taxon>
        <taxon>Bacteroidota</taxon>
        <taxon>Flavobacteriia</taxon>
        <taxon>Flavobacteriales</taxon>
        <taxon>Flavobacteriaceae</taxon>
        <taxon>Wenyingzhuangia</taxon>
    </lineage>
</organism>
<keyword evidence="3" id="KW-1185">Reference proteome</keyword>
<reference evidence="2" key="1">
    <citation type="submission" date="2023-07" db="EMBL/GenBank/DDBJ databases">
        <title>Wenyingzhuangia sp. chi5 genome sequencing and assembly.</title>
        <authorList>
            <person name="Park S."/>
        </authorList>
    </citation>
    <scope>NUCLEOTIDE SEQUENCE</scope>
    <source>
        <strain evidence="2">Chi5</strain>
    </source>
</reference>
<sequence>MPKTIKILGTGCSKCQSMIKVVKDVVTQHHLDVTIEKVEDVIKIMEFNVLVTPALVIDDVITIKGRVPSKEEVLALLTP</sequence>
<accession>A0ABT8VUK6</accession>
<dbReference type="Proteomes" id="UP001168642">
    <property type="component" value="Unassembled WGS sequence"/>
</dbReference>
<dbReference type="InterPro" id="IPR012336">
    <property type="entry name" value="Thioredoxin-like_fold"/>
</dbReference>
<protein>
    <submittedName>
        <fullName evidence="2">Thioredoxin family protein</fullName>
    </submittedName>
</protein>
<dbReference type="InterPro" id="IPR036249">
    <property type="entry name" value="Thioredoxin-like_sf"/>
</dbReference>
<dbReference type="Gene3D" id="3.40.30.10">
    <property type="entry name" value="Glutaredoxin"/>
    <property type="match status" value="1"/>
</dbReference>
<feature type="domain" description="Thioredoxin-like fold" evidence="1">
    <location>
        <begin position="4"/>
        <end position="77"/>
    </location>
</feature>
<dbReference type="NCBIfam" id="TIGR00412">
    <property type="entry name" value="redox_disulf_2"/>
    <property type="match status" value="1"/>
</dbReference>
<gene>
    <name evidence="2" type="ORF">QVZ41_12490</name>
</gene>
<name>A0ABT8VUK6_9FLAO</name>
<evidence type="ECO:0000313" key="3">
    <source>
        <dbReference type="Proteomes" id="UP001168642"/>
    </source>
</evidence>
<dbReference type="PANTHER" id="PTHR36450">
    <property type="entry name" value="THIOREDOXIN"/>
    <property type="match status" value="1"/>
</dbReference>
<dbReference type="RefSeq" id="WP_302884937.1">
    <property type="nucleotide sequence ID" value="NZ_JAUMIT010000007.1"/>
</dbReference>
<evidence type="ECO:0000313" key="2">
    <source>
        <dbReference type="EMBL" id="MDO3695660.1"/>
    </source>
</evidence>
<dbReference type="EMBL" id="JAUMIT010000007">
    <property type="protein sequence ID" value="MDO3695660.1"/>
    <property type="molecule type" value="Genomic_DNA"/>
</dbReference>
<dbReference type="SUPFAM" id="SSF52833">
    <property type="entry name" value="Thioredoxin-like"/>
    <property type="match status" value="1"/>
</dbReference>
<evidence type="ECO:0000259" key="1">
    <source>
        <dbReference type="Pfam" id="PF13192"/>
    </source>
</evidence>